<dbReference type="Proteomes" id="UP001595912">
    <property type="component" value="Unassembled WGS sequence"/>
</dbReference>
<dbReference type="CDD" id="cd03794">
    <property type="entry name" value="GT4_WbuB-like"/>
    <property type="match status" value="1"/>
</dbReference>
<evidence type="ECO:0000313" key="5">
    <source>
        <dbReference type="Proteomes" id="UP001595912"/>
    </source>
</evidence>
<evidence type="ECO:0000313" key="4">
    <source>
        <dbReference type="EMBL" id="MFC4996377.1"/>
    </source>
</evidence>
<dbReference type="Pfam" id="PF13579">
    <property type="entry name" value="Glyco_trans_4_4"/>
    <property type="match status" value="1"/>
</dbReference>
<keyword evidence="1" id="KW-0328">Glycosyltransferase</keyword>
<gene>
    <name evidence="4" type="ORF">ACFPIJ_00875</name>
</gene>
<organism evidence="4 5">
    <name type="scientific">Dactylosporangium cerinum</name>
    <dbReference type="NCBI Taxonomy" id="1434730"/>
    <lineage>
        <taxon>Bacteria</taxon>
        <taxon>Bacillati</taxon>
        <taxon>Actinomycetota</taxon>
        <taxon>Actinomycetes</taxon>
        <taxon>Micromonosporales</taxon>
        <taxon>Micromonosporaceae</taxon>
        <taxon>Dactylosporangium</taxon>
    </lineage>
</organism>
<proteinExistence type="predicted"/>
<evidence type="ECO:0000256" key="2">
    <source>
        <dbReference type="ARBA" id="ARBA00022679"/>
    </source>
</evidence>
<dbReference type="InterPro" id="IPR029044">
    <property type="entry name" value="Nucleotide-diphossugar_trans"/>
</dbReference>
<feature type="non-terminal residue" evidence="4">
    <location>
        <position position="463"/>
    </location>
</feature>
<dbReference type="SUPFAM" id="SSF53448">
    <property type="entry name" value="Nucleotide-diphospho-sugar transferases"/>
    <property type="match status" value="1"/>
</dbReference>
<dbReference type="Gene3D" id="3.40.50.2000">
    <property type="entry name" value="Glycogen Phosphorylase B"/>
    <property type="match status" value="2"/>
</dbReference>
<dbReference type="RefSeq" id="WP_380112579.1">
    <property type="nucleotide sequence ID" value="NZ_JBHSIU010000003.1"/>
</dbReference>
<reference evidence="5" key="1">
    <citation type="journal article" date="2019" name="Int. J. Syst. Evol. Microbiol.">
        <title>The Global Catalogue of Microorganisms (GCM) 10K type strain sequencing project: providing services to taxonomists for standard genome sequencing and annotation.</title>
        <authorList>
            <consortium name="The Broad Institute Genomics Platform"/>
            <consortium name="The Broad Institute Genome Sequencing Center for Infectious Disease"/>
            <person name="Wu L."/>
            <person name="Ma J."/>
        </authorList>
    </citation>
    <scope>NUCLEOTIDE SEQUENCE [LARGE SCALE GENOMIC DNA]</scope>
    <source>
        <strain evidence="5">CGMCC 4.7152</strain>
    </source>
</reference>
<dbReference type="SUPFAM" id="SSF53756">
    <property type="entry name" value="UDP-Glycosyltransferase/glycogen phosphorylase"/>
    <property type="match status" value="1"/>
</dbReference>
<accession>A0ABV9VK95</accession>
<dbReference type="PANTHER" id="PTHR12526:SF624">
    <property type="entry name" value="BLR6297 PROTEIN"/>
    <property type="match status" value="1"/>
</dbReference>
<keyword evidence="5" id="KW-1185">Reference proteome</keyword>
<dbReference type="Pfam" id="PF13692">
    <property type="entry name" value="Glyco_trans_1_4"/>
    <property type="match status" value="1"/>
</dbReference>
<feature type="domain" description="Glycosyltransferase subfamily 4-like N-terminal" evidence="3">
    <location>
        <begin position="20"/>
        <end position="193"/>
    </location>
</feature>
<dbReference type="PANTHER" id="PTHR12526">
    <property type="entry name" value="GLYCOSYLTRANSFERASE"/>
    <property type="match status" value="1"/>
</dbReference>
<sequence>MTQRRLHVTILTHNLPGERNRRIVRQCLALEARGYQVTVISPRGRPTLRVMPGTRDTRLKPYPVPVLGSGFTTYAIEFGWSFLCVAILLLGEVLRGRAQGVQVCNPSDVYWPLALLTRATGRRWVFDQQDLCPEIYATRTGDRPNRWAYRLLRAFERLTLRTADEVITTNASFRDNALQQGVSPERVTIVGNGPARAEIAGSPKEPAGEHVIAYVGVLGPQDNVDGAVLTAAELVRLRGRTGWRMVIAGDGESLPAVQKLVAERGLVDLVHFAGWLSGDQLDELLWSATVAIQPDLPTRMNQLSSMAKTADYLARGLPIVAADLVETRRAAGDAASYVPTGSPDEFARALHRLLDDPQRRARMRVVGLDRFRGTLAWDHQAGAYLAVWQRLLGRPAATGIPPRPHRDPSRDAITDPVAGIVIPAHNEAAVIGRCLDALGDDAFDVTVVANGCTDDTARIARAR</sequence>
<comment type="caution">
    <text evidence="4">The sequence shown here is derived from an EMBL/GenBank/DDBJ whole genome shotgun (WGS) entry which is preliminary data.</text>
</comment>
<dbReference type="Gene3D" id="3.90.550.10">
    <property type="entry name" value="Spore Coat Polysaccharide Biosynthesis Protein SpsA, Chain A"/>
    <property type="match status" value="1"/>
</dbReference>
<evidence type="ECO:0000256" key="1">
    <source>
        <dbReference type="ARBA" id="ARBA00022676"/>
    </source>
</evidence>
<name>A0ABV9VK95_9ACTN</name>
<protein>
    <submittedName>
        <fullName evidence="4">Glycosyltransferase</fullName>
    </submittedName>
</protein>
<evidence type="ECO:0000259" key="3">
    <source>
        <dbReference type="Pfam" id="PF13579"/>
    </source>
</evidence>
<dbReference type="InterPro" id="IPR028098">
    <property type="entry name" value="Glyco_trans_4-like_N"/>
</dbReference>
<dbReference type="EMBL" id="JBHSIU010000003">
    <property type="protein sequence ID" value="MFC4996377.1"/>
    <property type="molecule type" value="Genomic_DNA"/>
</dbReference>
<keyword evidence="2" id="KW-0808">Transferase</keyword>